<dbReference type="AlphaFoldDB" id="A0A2B4RJ54"/>
<protein>
    <submittedName>
        <fullName evidence="1">Uncharacterized protein</fullName>
    </submittedName>
</protein>
<evidence type="ECO:0000313" key="2">
    <source>
        <dbReference type="Proteomes" id="UP000225706"/>
    </source>
</evidence>
<sequence length="400" mass="44986">MTMAVIRSIHPPCDIVRAVLRENGAIESLKTAHPEECSVDGQVYKVRRQYSWHHTSKEFCRIVAKVETEGVLARYAVGQYKAPPDASSLSLKAQGNCHKKSEPYYRTKLSVIRKAKAVAQASETPNHIISAIEEEAGGVLNVSSPADIIRNREQHDDFLWDVSFGVKSKRGDKFMAPNTFAMTDNQMMWMKRYCSGEKPKSQIGIDMTYNMGPFYVTTLTFPHPMFVYRNKPNKHPITLAAMMTSVTKEREDYEYLASSLYRKGIRSLTWSQMTREQRSAYIKKVLGQELLDDKSSDDMALKKLSISLEESGLPKQLASQVVADIWRKAEIILARFKVIPLDNGNFCVSESDKAFTVENKKGKFNCKDCASSVATGGLCPHSIAVAETQGNLMRDIQNYA</sequence>
<proteinExistence type="predicted"/>
<name>A0A2B4RJ54_STYPI</name>
<dbReference type="OrthoDB" id="5988938at2759"/>
<accession>A0A2B4RJ54</accession>
<comment type="caution">
    <text evidence="1">The sequence shown here is derived from an EMBL/GenBank/DDBJ whole genome shotgun (WGS) entry which is preliminary data.</text>
</comment>
<keyword evidence="2" id="KW-1185">Reference proteome</keyword>
<evidence type="ECO:0000313" key="1">
    <source>
        <dbReference type="EMBL" id="PFX16849.1"/>
    </source>
</evidence>
<dbReference type="Proteomes" id="UP000225706">
    <property type="component" value="Unassembled WGS sequence"/>
</dbReference>
<organism evidence="1 2">
    <name type="scientific">Stylophora pistillata</name>
    <name type="common">Smooth cauliflower coral</name>
    <dbReference type="NCBI Taxonomy" id="50429"/>
    <lineage>
        <taxon>Eukaryota</taxon>
        <taxon>Metazoa</taxon>
        <taxon>Cnidaria</taxon>
        <taxon>Anthozoa</taxon>
        <taxon>Hexacorallia</taxon>
        <taxon>Scleractinia</taxon>
        <taxon>Astrocoeniina</taxon>
        <taxon>Pocilloporidae</taxon>
        <taxon>Stylophora</taxon>
    </lineage>
</organism>
<gene>
    <name evidence="1" type="ORF">AWC38_SpisGene18854</name>
</gene>
<dbReference type="EMBL" id="LSMT01000514">
    <property type="protein sequence ID" value="PFX16849.1"/>
    <property type="molecule type" value="Genomic_DNA"/>
</dbReference>
<reference evidence="1" key="1">
    <citation type="journal article" date="2017" name="J. ISSAAS">
        <title>Comparative analysis of the genomes of Stylophora pistillata and Acropora digitifera provides evidence for extensive differences between species of corals.</title>
        <authorList>
            <person name="Voolstra C.R."/>
            <person name="Li Y."/>
            <person name="Liew Y.J."/>
            <person name="Baumgarten S."/>
            <person name="Zoccola D."/>
            <person name="Flot J.-F."/>
            <person name="Tambutte S."/>
            <person name="Allemand D."/>
            <person name="Aranda M."/>
        </authorList>
    </citation>
    <scope>NUCLEOTIDE SEQUENCE</scope>
    <source>
        <strain evidence="1">CSM Monaco</strain>
        <tissue evidence="1">Whole animal</tissue>
    </source>
</reference>